<protein>
    <submittedName>
        <fullName evidence="1">Uncharacterized protein</fullName>
    </submittedName>
</protein>
<evidence type="ECO:0000313" key="1">
    <source>
        <dbReference type="EMBL" id="ORZ38159.1"/>
    </source>
</evidence>
<reference evidence="1 2" key="1">
    <citation type="submission" date="2016-07" db="EMBL/GenBank/DDBJ databases">
        <title>Pervasive Adenine N6-methylation of Active Genes in Fungi.</title>
        <authorList>
            <consortium name="DOE Joint Genome Institute"/>
            <person name="Mondo S.J."/>
            <person name="Dannebaum R.O."/>
            <person name="Kuo R.C."/>
            <person name="Labutti K."/>
            <person name="Haridas S."/>
            <person name="Kuo A."/>
            <person name="Salamov A."/>
            <person name="Ahrendt S.R."/>
            <person name="Lipzen A."/>
            <person name="Sullivan W."/>
            <person name="Andreopoulos W.B."/>
            <person name="Clum A."/>
            <person name="Lindquist E."/>
            <person name="Daum C."/>
            <person name="Ramamoorthy G.K."/>
            <person name="Gryganskyi A."/>
            <person name="Culley D."/>
            <person name="Magnuson J.K."/>
            <person name="James T.Y."/>
            <person name="O'Malley M.A."/>
            <person name="Stajich J.E."/>
            <person name="Spatafora J.W."/>
            <person name="Visel A."/>
            <person name="Grigoriev I.V."/>
        </authorList>
    </citation>
    <scope>NUCLEOTIDE SEQUENCE [LARGE SCALE GENOMIC DNA]</scope>
    <source>
        <strain evidence="1 2">PL171</strain>
    </source>
</reference>
<sequence length="109" mass="12805">MFGWVEWKLDWMWNQPKVGIETRVGRSYLYHGYTYLYALPLGEDNCHPLRARKGCSQPYNCMPSCGERMKWIAREVLVERADGEARTNWRRKLGRIKRLALARPGSPCT</sequence>
<keyword evidence="2" id="KW-1185">Reference proteome</keyword>
<dbReference type="AlphaFoldDB" id="A0A1Y2HUH9"/>
<organism evidence="1 2">
    <name type="scientific">Catenaria anguillulae PL171</name>
    <dbReference type="NCBI Taxonomy" id="765915"/>
    <lineage>
        <taxon>Eukaryota</taxon>
        <taxon>Fungi</taxon>
        <taxon>Fungi incertae sedis</taxon>
        <taxon>Blastocladiomycota</taxon>
        <taxon>Blastocladiomycetes</taxon>
        <taxon>Blastocladiales</taxon>
        <taxon>Catenariaceae</taxon>
        <taxon>Catenaria</taxon>
    </lineage>
</organism>
<dbReference type="EMBL" id="MCFL01000009">
    <property type="protein sequence ID" value="ORZ38159.1"/>
    <property type="molecule type" value="Genomic_DNA"/>
</dbReference>
<evidence type="ECO:0000313" key="2">
    <source>
        <dbReference type="Proteomes" id="UP000193411"/>
    </source>
</evidence>
<name>A0A1Y2HUH9_9FUNG</name>
<dbReference type="Proteomes" id="UP000193411">
    <property type="component" value="Unassembled WGS sequence"/>
</dbReference>
<accession>A0A1Y2HUH9</accession>
<proteinExistence type="predicted"/>
<gene>
    <name evidence="1" type="ORF">BCR44DRAFT_44632</name>
</gene>
<comment type="caution">
    <text evidence="1">The sequence shown here is derived from an EMBL/GenBank/DDBJ whole genome shotgun (WGS) entry which is preliminary data.</text>
</comment>